<accession>U9TGK9</accession>
<name>U9TGK9_RHIID</name>
<protein>
    <submittedName>
        <fullName evidence="2">Uncharacterized protein</fullName>
    </submittedName>
</protein>
<feature type="compositionally biased region" description="Low complexity" evidence="1">
    <location>
        <begin position="101"/>
        <end position="120"/>
    </location>
</feature>
<reference evidence="2" key="1">
    <citation type="submission" date="2013-07" db="EMBL/GenBank/DDBJ databases">
        <title>The genome of an arbuscular mycorrhizal fungus provides insights into the evolution of the oldest plant symbiosis.</title>
        <authorList>
            <consortium name="DOE Joint Genome Institute"/>
            <person name="Tisserant E."/>
            <person name="Malbreil M."/>
            <person name="Kuo A."/>
            <person name="Kohler A."/>
            <person name="Symeonidi A."/>
            <person name="Balestrini R."/>
            <person name="Charron P."/>
            <person name="Duensing N."/>
            <person name="Frei-dit-Frey N."/>
            <person name="Gianinazzi-Pearson V."/>
            <person name="Gilbert B."/>
            <person name="Handa Y."/>
            <person name="Hijri M."/>
            <person name="Kaul R."/>
            <person name="Kawaguchi M."/>
            <person name="Krajinski F."/>
            <person name="Lammers P."/>
            <person name="Lapierre D."/>
            <person name="Masclaux F.G."/>
            <person name="Murat C."/>
            <person name="Morin E."/>
            <person name="Ndikumana S."/>
            <person name="Pagni M."/>
            <person name="Petitpierre D."/>
            <person name="Requena N."/>
            <person name="Rosikiewicz P."/>
            <person name="Riley R."/>
            <person name="Saito K."/>
            <person name="San Clemente H."/>
            <person name="Shapiro H."/>
            <person name="van Tuinen D."/>
            <person name="Becard G."/>
            <person name="Bonfante P."/>
            <person name="Paszkowski U."/>
            <person name="Shachar-Hill Y."/>
            <person name="Young J.P."/>
            <person name="Sanders I.R."/>
            <person name="Henrissat B."/>
            <person name="Rensing S.A."/>
            <person name="Grigoriev I.V."/>
            <person name="Corradi N."/>
            <person name="Roux C."/>
            <person name="Martin F."/>
        </authorList>
    </citation>
    <scope>NUCLEOTIDE SEQUENCE</scope>
    <source>
        <strain evidence="2">DAOM 197198</strain>
    </source>
</reference>
<dbReference type="EMBL" id="KI290530">
    <property type="protein sequence ID" value="ESA07280.1"/>
    <property type="molecule type" value="Genomic_DNA"/>
</dbReference>
<feature type="region of interest" description="Disordered" evidence="1">
    <location>
        <begin position="1"/>
        <end position="138"/>
    </location>
</feature>
<evidence type="ECO:0000256" key="1">
    <source>
        <dbReference type="SAM" id="MobiDB-lite"/>
    </source>
</evidence>
<feature type="compositionally biased region" description="Low complexity" evidence="1">
    <location>
        <begin position="24"/>
        <end position="37"/>
    </location>
</feature>
<evidence type="ECO:0000313" key="2">
    <source>
        <dbReference type="EMBL" id="ESA07280.1"/>
    </source>
</evidence>
<dbReference type="VEuPathDB" id="FungiDB:RhiirFUN_008742"/>
<feature type="non-terminal residue" evidence="2">
    <location>
        <position position="1"/>
    </location>
</feature>
<proteinExistence type="predicted"/>
<gene>
    <name evidence="2" type="ORF">GLOINDRAFT_325592</name>
</gene>
<dbReference type="AlphaFoldDB" id="U9TGK9"/>
<sequence length="391" mass="44260">GGRKKAKEWNDKRPHGQIHVHQPITGNGNICISGNNNFTGPSSKLDQESDDDFLPPKNRPTKQRKQLSLSKNKESVESTASKKIKTSSKNVDEKGNDDDPSLSNESSTSSNSGSSISGSTPQTINSDENCEPVVDSTVSTQDIEATIIDETLETLAKESLVRNEEWIIGGKINVRESLKKWKREKVRPHNDLGYYDIIDITPGSNSDFVNSLSKFEYEEVICYDPPKLPNFDYDEIKALIVKNIKVFDNFVIIIDYLSKMANSFDHGNDLLHTNMSERMYREIFLTPVCLYASAEDANLKKNDAEDRSLGRKIDAVWATKPPKLYALQIYDHNAIVYEMIVPYRELYLFREEMLCKSLSDLREYIMEAGLHTPPEKIKASLFVTEMTCINA</sequence>
<dbReference type="HOGENOM" id="CLU_707080_0_0_1"/>
<organism evidence="2">
    <name type="scientific">Rhizophagus irregularis (strain DAOM 181602 / DAOM 197198 / MUCL 43194)</name>
    <name type="common">Arbuscular mycorrhizal fungus</name>
    <name type="synonym">Glomus intraradices</name>
    <dbReference type="NCBI Taxonomy" id="747089"/>
    <lineage>
        <taxon>Eukaryota</taxon>
        <taxon>Fungi</taxon>
        <taxon>Fungi incertae sedis</taxon>
        <taxon>Mucoromycota</taxon>
        <taxon>Glomeromycotina</taxon>
        <taxon>Glomeromycetes</taxon>
        <taxon>Glomerales</taxon>
        <taxon>Glomeraceae</taxon>
        <taxon>Rhizophagus</taxon>
    </lineage>
</organism>